<evidence type="ECO:0008006" key="16">
    <source>
        <dbReference type="Google" id="ProtNLM"/>
    </source>
</evidence>
<evidence type="ECO:0000259" key="12">
    <source>
        <dbReference type="Pfam" id="PF18039"/>
    </source>
</evidence>
<keyword evidence="8" id="KW-0862">Zinc</keyword>
<feature type="domain" description="RNase NYN" evidence="11">
    <location>
        <begin position="271"/>
        <end position="489"/>
    </location>
</feature>
<dbReference type="GO" id="GO:0016787">
    <property type="term" value="F:hydrolase activity"/>
    <property type="evidence" value="ECO:0007669"/>
    <property type="project" value="UniProtKB-KW"/>
</dbReference>
<dbReference type="GO" id="GO:0003729">
    <property type="term" value="F:mRNA binding"/>
    <property type="evidence" value="ECO:0007669"/>
    <property type="project" value="TreeGrafter"/>
</dbReference>
<feature type="compositionally biased region" description="Basic and acidic residues" evidence="10">
    <location>
        <begin position="151"/>
        <end position="161"/>
    </location>
</feature>
<comment type="caution">
    <text evidence="14">The sequence shown here is derived from an EMBL/GenBank/DDBJ whole genome shotgun (WGS) entry which is preliminary data.</text>
</comment>
<feature type="region of interest" description="Disordered" evidence="10">
    <location>
        <begin position="78"/>
        <end position="166"/>
    </location>
</feature>
<organism evidence="14 15">
    <name type="scientific">Gambusia affinis</name>
    <name type="common">Western mosquitofish</name>
    <name type="synonym">Heterandria affinis</name>
    <dbReference type="NCBI Taxonomy" id="33528"/>
    <lineage>
        <taxon>Eukaryota</taxon>
        <taxon>Metazoa</taxon>
        <taxon>Chordata</taxon>
        <taxon>Craniata</taxon>
        <taxon>Vertebrata</taxon>
        <taxon>Euteleostomi</taxon>
        <taxon>Actinopterygii</taxon>
        <taxon>Neopterygii</taxon>
        <taxon>Teleostei</taxon>
        <taxon>Neoteleostei</taxon>
        <taxon>Acanthomorphata</taxon>
        <taxon>Ovalentaria</taxon>
        <taxon>Atherinomorphae</taxon>
        <taxon>Cyprinodontiformes</taxon>
        <taxon>Poeciliidae</taxon>
        <taxon>Poeciliinae</taxon>
        <taxon>Gambusia</taxon>
    </lineage>
</organism>
<dbReference type="Gene3D" id="3.40.50.11980">
    <property type="match status" value="1"/>
</dbReference>
<dbReference type="InterPro" id="IPR051101">
    <property type="entry name" value="ZC3H12/N4BP1_RNase_Reg"/>
</dbReference>
<evidence type="ECO:0000259" key="11">
    <source>
        <dbReference type="Pfam" id="PF11977"/>
    </source>
</evidence>
<evidence type="ECO:0000256" key="1">
    <source>
        <dbReference type="ARBA" id="ARBA00001946"/>
    </source>
</evidence>
<dbReference type="AlphaFoldDB" id="A0A315USZ2"/>
<feature type="region of interest" description="Disordered" evidence="10">
    <location>
        <begin position="543"/>
        <end position="562"/>
    </location>
</feature>
<feature type="compositionally biased region" description="Basic residues" evidence="10">
    <location>
        <begin position="586"/>
        <end position="595"/>
    </location>
</feature>
<keyword evidence="7" id="KW-0378">Hydrolase</keyword>
<dbReference type="EMBL" id="NHOQ01002753">
    <property type="protein sequence ID" value="PWA14848.1"/>
    <property type="molecule type" value="Genomic_DNA"/>
</dbReference>
<dbReference type="Proteomes" id="UP000250572">
    <property type="component" value="Unassembled WGS sequence"/>
</dbReference>
<feature type="region of interest" description="Disordered" evidence="10">
    <location>
        <begin position="499"/>
        <end position="537"/>
    </location>
</feature>
<evidence type="ECO:0000256" key="4">
    <source>
        <dbReference type="ARBA" id="ARBA00022723"/>
    </source>
</evidence>
<name>A0A315USZ2_GAMAF</name>
<feature type="domain" description="Rege-1 UBA-like" evidence="12">
    <location>
        <begin position="190"/>
        <end position="224"/>
    </location>
</feature>
<dbReference type="InterPro" id="IPR021869">
    <property type="entry name" value="RNase_Zc3h12_NYN"/>
</dbReference>
<evidence type="ECO:0000256" key="7">
    <source>
        <dbReference type="ARBA" id="ARBA00022801"/>
    </source>
</evidence>
<feature type="compositionally biased region" description="Low complexity" evidence="10">
    <location>
        <begin position="41"/>
        <end position="50"/>
    </location>
</feature>
<comment type="cofactor">
    <cofactor evidence="1">
        <name>Mg(2+)</name>
        <dbReference type="ChEBI" id="CHEBI:18420"/>
    </cofactor>
</comment>
<protein>
    <recommendedName>
        <fullName evidence="16">C3H1-type domain-containing protein</fullName>
    </recommendedName>
</protein>
<evidence type="ECO:0000313" key="15">
    <source>
        <dbReference type="Proteomes" id="UP000250572"/>
    </source>
</evidence>
<dbReference type="Pfam" id="PF18039">
    <property type="entry name" value="UBA_6"/>
    <property type="match status" value="1"/>
</dbReference>
<evidence type="ECO:0000259" key="13">
    <source>
        <dbReference type="Pfam" id="PF18561"/>
    </source>
</evidence>
<keyword evidence="6" id="KW-0863">Zinc-finger</keyword>
<feature type="region of interest" description="Disordered" evidence="10">
    <location>
        <begin position="571"/>
        <end position="640"/>
    </location>
</feature>
<feature type="region of interest" description="Disordered" evidence="10">
    <location>
        <begin position="237"/>
        <end position="267"/>
    </location>
</feature>
<evidence type="ECO:0000256" key="10">
    <source>
        <dbReference type="SAM" id="MobiDB-lite"/>
    </source>
</evidence>
<sequence length="783" mass="85670">MKSNTQRSVATMTSRVRPRLCHMSAGVRRSGGGPLTQLTPGWSASSGSSHSPRRPAHALLLGLDPELYSATRSRTVTRLDNTNSGQLRLRGFTLTSGQRPPDREGAPGRPAELSVAPPLSHVTPACCSAAQKKSGSPSARGPGGTDTPEEQVGHDGSDMKADAGPVPAAEPWIRTSATQPNERTMTSDPQLDFFHKLGFSTAQVRAVQRKFGADTDKVLGELVRVRAGPRTAVSVVVPRGDPEAPGPELLVPVPDPSTRNQNRDQEDRDALRAVVIDGSNVAMSSNRADSGSRNVRVLAINILVLEARRIRVQHVQHQNQHGGLKTPGSYHGNKEVFSCLGIQLAVNFFLDRGHSDVTVFVPSWRKEQPRPDVPIADQHILRELEKKKILVFTPSRRVAGKRVVCNDDCFIVKHAFESDGVIVSNDLYRDLQGDKPEWRRFIQERLLIKPRLLRFPPHKRAAAISLTAFRPDRFMPPDDPLGRHGPDLENFLRKFPKTQKKAPCPYGETSLPAAAGSPPGSDSTDRKQKHSKCTYGTKCKFHHPERFKQNPGPVPDPNPSLVDDLARKLTLAHGSSSGRKLEPVRSGHRSGRKSQSRKEKAGQQPDHGPVRNQGSQDQLDSGLGSIDSQNPGSLPDPKYAAPYGTGPVPFCSCCSLSPIRMVPADLARYNPTRYPSCGPVPLSSHANSQPPDFQQTHQHRYWSDPFGRIPEAHGPAGAWETGPGPEPGLEPGPEQREVVRKKLLAIFSAQLVDSAMDRFPQVLDPQVLVAEILALQSQNRYLR</sequence>
<proteinExistence type="inferred from homology"/>
<dbReference type="GO" id="GO:0008270">
    <property type="term" value="F:zinc ion binding"/>
    <property type="evidence" value="ECO:0007669"/>
    <property type="project" value="UniProtKB-KW"/>
</dbReference>
<dbReference type="Pfam" id="PF18561">
    <property type="entry name" value="Regnase_1_C"/>
    <property type="match status" value="1"/>
</dbReference>
<dbReference type="PANTHER" id="PTHR12876">
    <property type="entry name" value="N4BP1-RELATED"/>
    <property type="match status" value="1"/>
</dbReference>
<evidence type="ECO:0000256" key="6">
    <source>
        <dbReference type="ARBA" id="ARBA00022771"/>
    </source>
</evidence>
<dbReference type="PANTHER" id="PTHR12876:SF10">
    <property type="entry name" value="ENDORIBONUCLEASE ZC3H12A"/>
    <property type="match status" value="1"/>
</dbReference>
<dbReference type="GO" id="GO:0004521">
    <property type="term" value="F:RNA endonuclease activity"/>
    <property type="evidence" value="ECO:0007669"/>
    <property type="project" value="TreeGrafter"/>
</dbReference>
<gene>
    <name evidence="14" type="ORF">CCH79_00020316</name>
</gene>
<evidence type="ECO:0000313" key="14">
    <source>
        <dbReference type="EMBL" id="PWA14848.1"/>
    </source>
</evidence>
<dbReference type="STRING" id="33528.ENSGAFP00000028099"/>
<reference evidence="14 15" key="1">
    <citation type="journal article" date="2018" name="G3 (Bethesda)">
        <title>A High-Quality Reference Genome for the Invasive Mosquitofish Gambusia affinis Using a Chicago Library.</title>
        <authorList>
            <person name="Hoffberg S.L."/>
            <person name="Troendle N.J."/>
            <person name="Glenn T.C."/>
            <person name="Mahmud O."/>
            <person name="Louha S."/>
            <person name="Chalopin D."/>
            <person name="Bennetzen J.L."/>
            <person name="Mauricio R."/>
        </authorList>
    </citation>
    <scope>NUCLEOTIDE SEQUENCE [LARGE SCALE GENOMIC DNA]</scope>
    <source>
        <strain evidence="14">NE01/NJP1002.9</strain>
        <tissue evidence="14">Muscle</tissue>
    </source>
</reference>
<evidence type="ECO:0000256" key="2">
    <source>
        <dbReference type="ARBA" id="ARBA00010922"/>
    </source>
</evidence>
<feature type="region of interest" description="Disordered" evidence="10">
    <location>
        <begin position="1"/>
        <end position="55"/>
    </location>
</feature>
<feature type="domain" description="Endoribonuclease Regnase 1/ZC3H12 C-terminal" evidence="13">
    <location>
        <begin position="734"/>
        <end position="774"/>
    </location>
</feature>
<keyword evidence="3" id="KW-0540">Nuclease</keyword>
<evidence type="ECO:0000256" key="9">
    <source>
        <dbReference type="ARBA" id="ARBA00022842"/>
    </source>
</evidence>
<dbReference type="GO" id="GO:0036464">
    <property type="term" value="C:cytoplasmic ribonucleoprotein granule"/>
    <property type="evidence" value="ECO:0007669"/>
    <property type="project" value="TreeGrafter"/>
</dbReference>
<evidence type="ECO:0000256" key="8">
    <source>
        <dbReference type="ARBA" id="ARBA00022833"/>
    </source>
</evidence>
<accession>A0A315USZ2</accession>
<feature type="compositionally biased region" description="Polar residues" evidence="10">
    <location>
        <begin position="1"/>
        <end position="14"/>
    </location>
</feature>
<dbReference type="InterPro" id="IPR040546">
    <property type="entry name" value="Rege-1_UBA-like"/>
</dbReference>
<keyword evidence="15" id="KW-1185">Reference proteome</keyword>
<keyword evidence="5" id="KW-0255">Endonuclease</keyword>
<evidence type="ECO:0000256" key="3">
    <source>
        <dbReference type="ARBA" id="ARBA00022722"/>
    </source>
</evidence>
<dbReference type="GO" id="GO:0005634">
    <property type="term" value="C:nucleus"/>
    <property type="evidence" value="ECO:0007669"/>
    <property type="project" value="TreeGrafter"/>
</dbReference>
<dbReference type="GO" id="GO:0061158">
    <property type="term" value="P:3'-UTR-mediated mRNA destabilization"/>
    <property type="evidence" value="ECO:0007669"/>
    <property type="project" value="TreeGrafter"/>
</dbReference>
<dbReference type="Pfam" id="PF11977">
    <property type="entry name" value="RNase_Zc3h12a"/>
    <property type="match status" value="1"/>
</dbReference>
<dbReference type="InterPro" id="IPR040757">
    <property type="entry name" value="Regnase_1/ZC3H12_C"/>
</dbReference>
<keyword evidence="4" id="KW-0479">Metal-binding</keyword>
<comment type="similarity">
    <text evidence="2">Belongs to the ZC3H12 family.</text>
</comment>
<evidence type="ECO:0000256" key="5">
    <source>
        <dbReference type="ARBA" id="ARBA00022759"/>
    </source>
</evidence>
<keyword evidence="9" id="KW-0460">Magnesium</keyword>